<dbReference type="SUPFAM" id="SSF49879">
    <property type="entry name" value="SMAD/FHA domain"/>
    <property type="match status" value="1"/>
</dbReference>
<evidence type="ECO:0000313" key="3">
    <source>
        <dbReference type="EMBL" id="OAN29546.1"/>
    </source>
</evidence>
<dbReference type="Pfam" id="PF00498">
    <property type="entry name" value="FHA"/>
    <property type="match status" value="1"/>
</dbReference>
<dbReference type="CDD" id="cd00060">
    <property type="entry name" value="FHA"/>
    <property type="match status" value="1"/>
</dbReference>
<evidence type="ECO:0000313" key="4">
    <source>
        <dbReference type="Proteomes" id="UP000078396"/>
    </source>
</evidence>
<accession>A0A178LG69</accession>
<dbReference type="AlphaFoldDB" id="A0A178LG69"/>
<organism evidence="3 4">
    <name type="scientific">Mycolicibacterium iranicum</name>
    <name type="common">Mycobacterium iranicum</name>
    <dbReference type="NCBI Taxonomy" id="912594"/>
    <lineage>
        <taxon>Bacteria</taxon>
        <taxon>Bacillati</taxon>
        <taxon>Actinomycetota</taxon>
        <taxon>Actinomycetes</taxon>
        <taxon>Mycobacteriales</taxon>
        <taxon>Mycobacteriaceae</taxon>
        <taxon>Mycolicibacterium</taxon>
    </lineage>
</organism>
<protein>
    <recommendedName>
        <fullName evidence="2">FHA domain-containing protein</fullName>
    </recommendedName>
</protein>
<reference evidence="3 4" key="1">
    <citation type="submission" date="2016-04" db="EMBL/GenBank/DDBJ databases">
        <title>Draft Genome Sequences of Staphylococcus capitis Strain H36, S. capitis Strain H65, S. cohnii Strain H62, S. hominis Strain H69, Mycobacterium iranicum Strain H39, Plantibacter sp. Strain H53, Pseudomonas oryzihabitans Strain H72, and Microbacterium sp. Strain H83, isolated from residential settings.</title>
        <authorList>
            <person name="Lymperopoulou D."/>
            <person name="Adams R.I."/>
            <person name="Lindow S."/>
            <person name="Coil D.A."/>
            <person name="Jospin G."/>
            <person name="Eisen J.A."/>
        </authorList>
    </citation>
    <scope>NUCLEOTIDE SEQUENCE [LARGE SCALE GENOMIC DNA]</scope>
    <source>
        <strain evidence="3 4">H39</strain>
    </source>
</reference>
<proteinExistence type="predicted"/>
<dbReference type="InterPro" id="IPR008984">
    <property type="entry name" value="SMAD_FHA_dom_sf"/>
</dbReference>
<dbReference type="Gene3D" id="2.60.200.20">
    <property type="match status" value="1"/>
</dbReference>
<feature type="domain" description="FHA" evidence="2">
    <location>
        <begin position="225"/>
        <end position="285"/>
    </location>
</feature>
<dbReference type="RefSeq" id="WP_064284917.1">
    <property type="nucleotide sequence ID" value="NZ_LWCS01000068.1"/>
</dbReference>
<keyword evidence="1" id="KW-0597">Phosphoprotein</keyword>
<gene>
    <name evidence="3" type="ORF">A4X20_29840</name>
</gene>
<dbReference type="PROSITE" id="PS50006">
    <property type="entry name" value="FHA_DOMAIN"/>
    <property type="match status" value="1"/>
</dbReference>
<evidence type="ECO:0000259" key="2">
    <source>
        <dbReference type="PROSITE" id="PS50006"/>
    </source>
</evidence>
<evidence type="ECO:0000256" key="1">
    <source>
        <dbReference type="ARBA" id="ARBA00022553"/>
    </source>
</evidence>
<dbReference type="EMBL" id="LWCS01000068">
    <property type="protein sequence ID" value="OAN29546.1"/>
    <property type="molecule type" value="Genomic_DNA"/>
</dbReference>
<comment type="caution">
    <text evidence="3">The sequence shown here is derived from an EMBL/GenBank/DDBJ whole genome shotgun (WGS) entry which is preliminary data.</text>
</comment>
<dbReference type="Proteomes" id="UP000078396">
    <property type="component" value="Unassembled WGS sequence"/>
</dbReference>
<sequence length="315" mass="32585">MHSHTCSVAIAQGDGLVARFGDIVVYVLGEPESALRLFAIAESVSAQEHPGDTIAELLTAEVRAELPAAFGAVGPAADSIRVLGWGGLSAEIETAHAARRLSDSEGSTWFDEVVVLDAGTSTIRIGAEPSVVGSRYTDLRSGIVLGGGFVLSASCSAAPQQGNVETVPPHTMVPTEHTQASPSPAMTAASTAVQPLTMAGAAVEGEGPGALIAADGSAYPLDRSYVIGRDPMKAAEVRNSAASPIVTGDDRHVSRVHAFVSVDGDTVLVRDNATPGGTYVAAPNVQQWTQIGSTAERLKPGWRIMIGEQIYTYGQ</sequence>
<dbReference type="InterPro" id="IPR000253">
    <property type="entry name" value="FHA_dom"/>
</dbReference>
<name>A0A178LG69_MYCIR</name>